<dbReference type="RefSeq" id="XP_002139225.1">
    <property type="nucleotide sequence ID" value="XM_002139189.1"/>
</dbReference>
<dbReference type="EMBL" id="DS989726">
    <property type="protein sequence ID" value="EEA04876.1"/>
    <property type="molecule type" value="Genomic_DNA"/>
</dbReference>
<evidence type="ECO:0000256" key="1">
    <source>
        <dbReference type="ARBA" id="ARBA00023186"/>
    </source>
</evidence>
<protein>
    <recommendedName>
        <fullName evidence="2">Nas2 N-terminal domain-containing protein</fullName>
    </recommendedName>
</protein>
<proteinExistence type="predicted"/>
<keyword evidence="4" id="KW-1185">Reference proteome</keyword>
<name>B6A9I5_CRYMR</name>
<dbReference type="OMA" id="DWGGRGM"/>
<dbReference type="GO" id="GO:0005634">
    <property type="term" value="C:nucleus"/>
    <property type="evidence" value="ECO:0007669"/>
    <property type="project" value="TreeGrafter"/>
</dbReference>
<dbReference type="PANTHER" id="PTHR12651">
    <property type="entry name" value="26S PROTEASOME NON-ATPASE REGULATORY SUBUNIT 9"/>
    <property type="match status" value="1"/>
</dbReference>
<dbReference type="PANTHER" id="PTHR12651:SF1">
    <property type="entry name" value="26S PROTEASOME NON-ATPASE REGULATORY SUBUNIT 9"/>
    <property type="match status" value="1"/>
</dbReference>
<gene>
    <name evidence="3" type="ORF">CMU_039430</name>
</gene>
<dbReference type="AlphaFoldDB" id="B6A9I5"/>
<dbReference type="InterPro" id="IPR036034">
    <property type="entry name" value="PDZ_sf"/>
</dbReference>
<dbReference type="eggNOG" id="KOG3129">
    <property type="taxonomic scope" value="Eukaryota"/>
</dbReference>
<dbReference type="STRING" id="441375.B6A9I5"/>
<dbReference type="Pfam" id="PF18265">
    <property type="entry name" value="Nas2_N"/>
    <property type="match status" value="1"/>
</dbReference>
<dbReference type="FunFam" id="2.30.42.10:FF:000107">
    <property type="entry name" value="26S proteasome non-ATPase regulatory subunit 9"/>
    <property type="match status" value="1"/>
</dbReference>
<dbReference type="GO" id="GO:0005737">
    <property type="term" value="C:cytoplasm"/>
    <property type="evidence" value="ECO:0007669"/>
    <property type="project" value="TreeGrafter"/>
</dbReference>
<dbReference type="VEuPathDB" id="CryptoDB:CMU_039430"/>
<organism evidence="3 4">
    <name type="scientific">Cryptosporidium muris (strain RN66)</name>
    <dbReference type="NCBI Taxonomy" id="441375"/>
    <lineage>
        <taxon>Eukaryota</taxon>
        <taxon>Sar</taxon>
        <taxon>Alveolata</taxon>
        <taxon>Apicomplexa</taxon>
        <taxon>Conoidasida</taxon>
        <taxon>Coccidia</taxon>
        <taxon>Eucoccidiorida</taxon>
        <taxon>Eimeriorina</taxon>
        <taxon>Cryptosporidiidae</taxon>
        <taxon>Cryptosporidium</taxon>
    </lineage>
</organism>
<reference evidence="3" key="1">
    <citation type="submission" date="2008-06" db="EMBL/GenBank/DDBJ databases">
        <authorList>
            <person name="Lorenzi H."/>
            <person name="Inman J."/>
            <person name="Miller J."/>
            <person name="Schobel S."/>
            <person name="Amedeo P."/>
            <person name="Caler E.V."/>
            <person name="da Silva J."/>
        </authorList>
    </citation>
    <scope>NUCLEOTIDE SEQUENCE [LARGE SCALE GENOMIC DNA]</scope>
    <source>
        <strain evidence="3">RN66</strain>
    </source>
</reference>
<dbReference type="OrthoDB" id="72325at2759"/>
<keyword evidence="1" id="KW-0143">Chaperone</keyword>
<accession>B6A9I5</accession>
<dbReference type="SUPFAM" id="SSF50156">
    <property type="entry name" value="PDZ domain-like"/>
    <property type="match status" value="1"/>
</dbReference>
<dbReference type="InterPro" id="IPR040815">
    <property type="entry name" value="Nas2_N"/>
</dbReference>
<dbReference type="GeneID" id="6994593"/>
<evidence type="ECO:0000313" key="4">
    <source>
        <dbReference type="Proteomes" id="UP000001460"/>
    </source>
</evidence>
<dbReference type="Proteomes" id="UP000001460">
    <property type="component" value="Unassembled WGS sequence"/>
</dbReference>
<dbReference type="Gene3D" id="2.30.42.10">
    <property type="match status" value="1"/>
</dbReference>
<sequence>MDELIKRKENIEKEVKELTEFLNSFGPDVGVKGSLVDSEGFPRADIDLYEIRSARNRLAILNTDYSEVMKKIETKLIELHSQSKINVPYPVKKQSCQDLGKLIPFARVDDVKEASPAYESGLRVGDLILKFGSLYVKEGSTEQQINTIFEDIPTKVVESLSKILHITVSRSKDSSDLTKEVINIEVTPKRWSGSGYLGCHIVAHKNLNNNL</sequence>
<evidence type="ECO:0000259" key="2">
    <source>
        <dbReference type="Pfam" id="PF18265"/>
    </source>
</evidence>
<dbReference type="InterPro" id="IPR035269">
    <property type="entry name" value="PSMD9"/>
</dbReference>
<evidence type="ECO:0000313" key="3">
    <source>
        <dbReference type="EMBL" id="EEA04876.1"/>
    </source>
</evidence>
<feature type="domain" description="Nas2 N-terminal" evidence="2">
    <location>
        <begin position="2"/>
        <end position="81"/>
    </location>
</feature>
<dbReference type="GO" id="GO:0070682">
    <property type="term" value="P:proteasome regulatory particle assembly"/>
    <property type="evidence" value="ECO:0007669"/>
    <property type="project" value="InterPro"/>
</dbReference>
<dbReference type="Gene3D" id="6.10.140.1710">
    <property type="match status" value="1"/>
</dbReference>